<organism evidence="4 5">
    <name type="scientific">Dendrobium thyrsiflorum</name>
    <name type="common">Pinecone-like raceme dendrobium</name>
    <name type="synonym">Orchid</name>
    <dbReference type="NCBI Taxonomy" id="117978"/>
    <lineage>
        <taxon>Eukaryota</taxon>
        <taxon>Viridiplantae</taxon>
        <taxon>Streptophyta</taxon>
        <taxon>Embryophyta</taxon>
        <taxon>Tracheophyta</taxon>
        <taxon>Spermatophyta</taxon>
        <taxon>Magnoliopsida</taxon>
        <taxon>Liliopsida</taxon>
        <taxon>Asparagales</taxon>
        <taxon>Orchidaceae</taxon>
        <taxon>Epidendroideae</taxon>
        <taxon>Malaxideae</taxon>
        <taxon>Dendrobiinae</taxon>
        <taxon>Dendrobium</taxon>
    </lineage>
</organism>
<dbReference type="InterPro" id="IPR053151">
    <property type="entry name" value="RNase_H-like"/>
</dbReference>
<dbReference type="EMBL" id="JANQDX010000006">
    <property type="protein sequence ID" value="KAL0922608.1"/>
    <property type="molecule type" value="Genomic_DNA"/>
</dbReference>
<sequence>MSIHKVADRVLHALGSIFGRLLQTDQETASRTRPSVARLAARNDQKGSDVDKNSKYPQNRKVVLGEKVATSVGVPNIKVENEPSLFVSVNSMFQNNDIPNPQLPITQSLITVNIEVEKGNDLLPYGDVSNEDCEEGKFIPKSNLGYKNVDHKNIVKKVVSTSSNHEDSDSKTNDDDVIKVLTRWSGKGFATSNGRQSNMFDGAWVKRVGEIEKAVQVFKGMVFRDVFTWSSMVDGYWKNGMVLEARQAFEVMPVKNVFSWNAMIQDKNFYKCNAMALESSISIECVPSNKNDRIVRWIKPSPPYVKLNSDGSVGSSSAGPGGTVRNHLRNVIAAFVDSLNLCNVITAELMALSCGLDICHRLGIEYEANSCADWLGKFGSQLGILQEFTVIDLPLMPWGCCGRVYARSLGPQLLGCLPSLGCAEVEFACVLLSVKLFGAVVS</sequence>
<gene>
    <name evidence="4" type="ORF">M5K25_006606</name>
</gene>
<protein>
    <recommendedName>
        <fullName evidence="6">RNase H type-1 domain-containing protein</fullName>
    </recommendedName>
</protein>
<reference evidence="4 5" key="1">
    <citation type="journal article" date="2024" name="Plant Biotechnol. J.">
        <title>Dendrobium thyrsiflorum genome and its molecular insights into genes involved in important horticultural traits.</title>
        <authorList>
            <person name="Chen B."/>
            <person name="Wang J.Y."/>
            <person name="Zheng P.J."/>
            <person name="Li K.L."/>
            <person name="Liang Y.M."/>
            <person name="Chen X.F."/>
            <person name="Zhang C."/>
            <person name="Zhao X."/>
            <person name="He X."/>
            <person name="Zhang G.Q."/>
            <person name="Liu Z.J."/>
            <person name="Xu Q."/>
        </authorList>
    </citation>
    <scope>NUCLEOTIDE SEQUENCE [LARGE SCALE GENOMIC DNA]</scope>
    <source>
        <strain evidence="4">GZMU011</strain>
    </source>
</reference>
<name>A0ABD0VC99_DENTH</name>
<dbReference type="NCBIfam" id="TIGR00756">
    <property type="entry name" value="PPR"/>
    <property type="match status" value="1"/>
</dbReference>
<dbReference type="PROSITE" id="PS51375">
    <property type="entry name" value="PPR"/>
    <property type="match status" value="1"/>
</dbReference>
<evidence type="ECO:0000256" key="3">
    <source>
        <dbReference type="SAM" id="MobiDB-lite"/>
    </source>
</evidence>
<evidence type="ECO:0000313" key="5">
    <source>
        <dbReference type="Proteomes" id="UP001552299"/>
    </source>
</evidence>
<dbReference type="Pfam" id="PF01535">
    <property type="entry name" value="PPR"/>
    <property type="match status" value="1"/>
</dbReference>
<keyword evidence="1" id="KW-0677">Repeat</keyword>
<evidence type="ECO:0000313" key="4">
    <source>
        <dbReference type="EMBL" id="KAL0922608.1"/>
    </source>
</evidence>
<evidence type="ECO:0000256" key="1">
    <source>
        <dbReference type="ARBA" id="ARBA00022737"/>
    </source>
</evidence>
<dbReference type="AlphaFoldDB" id="A0ABD0VC99"/>
<evidence type="ECO:0000256" key="2">
    <source>
        <dbReference type="PROSITE-ProRule" id="PRU00708"/>
    </source>
</evidence>
<dbReference type="PANTHER" id="PTHR47723:SF19">
    <property type="entry name" value="POLYNUCLEOTIDYL TRANSFERASE, RIBONUCLEASE H-LIKE SUPERFAMILY PROTEIN"/>
    <property type="match status" value="1"/>
</dbReference>
<proteinExistence type="predicted"/>
<dbReference type="InterPro" id="IPR002885">
    <property type="entry name" value="PPR_rpt"/>
</dbReference>
<feature type="region of interest" description="Disordered" evidence="3">
    <location>
        <begin position="28"/>
        <end position="55"/>
    </location>
</feature>
<dbReference type="Gene3D" id="1.25.40.10">
    <property type="entry name" value="Tetratricopeptide repeat domain"/>
    <property type="match status" value="1"/>
</dbReference>
<keyword evidence="5" id="KW-1185">Reference proteome</keyword>
<dbReference type="Proteomes" id="UP001552299">
    <property type="component" value="Unassembled WGS sequence"/>
</dbReference>
<accession>A0ABD0VC99</accession>
<dbReference type="InterPro" id="IPR011990">
    <property type="entry name" value="TPR-like_helical_dom_sf"/>
</dbReference>
<dbReference type="PANTHER" id="PTHR47723">
    <property type="entry name" value="OS05G0353850 PROTEIN"/>
    <property type="match status" value="1"/>
</dbReference>
<evidence type="ECO:0008006" key="6">
    <source>
        <dbReference type="Google" id="ProtNLM"/>
    </source>
</evidence>
<comment type="caution">
    <text evidence="4">The sequence shown here is derived from an EMBL/GenBank/DDBJ whole genome shotgun (WGS) entry which is preliminary data.</text>
</comment>
<feature type="repeat" description="PPR" evidence="2">
    <location>
        <begin position="225"/>
        <end position="259"/>
    </location>
</feature>
<feature type="compositionally biased region" description="Basic and acidic residues" evidence="3">
    <location>
        <begin position="41"/>
        <end position="54"/>
    </location>
</feature>